<reference evidence="2 3" key="1">
    <citation type="submission" date="2016-10" db="EMBL/GenBank/DDBJ databases">
        <authorList>
            <person name="de Groot N.N."/>
        </authorList>
    </citation>
    <scope>NUCLEOTIDE SEQUENCE [LARGE SCALE GENOMIC DNA]</scope>
    <source>
        <strain evidence="2 3">DSM 20678</strain>
    </source>
</reference>
<dbReference type="PANTHER" id="PTHR46018">
    <property type="entry name" value="ZINC PHOSPHODIESTERASE ELAC PROTEIN 1"/>
    <property type="match status" value="1"/>
</dbReference>
<proteinExistence type="predicted"/>
<feature type="domain" description="Metallo-beta-lactamase" evidence="1">
    <location>
        <begin position="18"/>
        <end position="213"/>
    </location>
</feature>
<dbReference type="SUPFAM" id="SSF56281">
    <property type="entry name" value="Metallo-hydrolase/oxidoreductase"/>
    <property type="match status" value="1"/>
</dbReference>
<evidence type="ECO:0000313" key="2">
    <source>
        <dbReference type="EMBL" id="SFQ39454.1"/>
    </source>
</evidence>
<dbReference type="Gene3D" id="3.60.15.10">
    <property type="entry name" value="Ribonuclease Z/Hydroxyacylglutathione hydrolase-like"/>
    <property type="match status" value="1"/>
</dbReference>
<dbReference type="CDD" id="cd07716">
    <property type="entry name" value="RNaseZ_short-form-like_MBL-fold"/>
    <property type="match status" value="1"/>
</dbReference>
<dbReference type="InterPro" id="IPR001279">
    <property type="entry name" value="Metallo-B-lactamas"/>
</dbReference>
<accession>A0A1I5Y5L6</accession>
<evidence type="ECO:0000313" key="3">
    <source>
        <dbReference type="Proteomes" id="UP000198577"/>
    </source>
</evidence>
<gene>
    <name evidence="2" type="ORF">SAMN05444406_13710</name>
</gene>
<dbReference type="STRING" id="937334.SAMN05444406_13710"/>
<evidence type="ECO:0000259" key="1">
    <source>
        <dbReference type="SMART" id="SM00849"/>
    </source>
</evidence>
<dbReference type="SMART" id="SM00849">
    <property type="entry name" value="Lactamase_B"/>
    <property type="match status" value="1"/>
</dbReference>
<dbReference type="Pfam" id="PF12706">
    <property type="entry name" value="Lactamase_B_2"/>
    <property type="match status" value="1"/>
</dbReference>
<dbReference type="Proteomes" id="UP000198577">
    <property type="component" value="Unassembled WGS sequence"/>
</dbReference>
<protein>
    <submittedName>
        <fullName evidence="2">Ribonuclease BN, tRNA processing enzyme</fullName>
    </submittedName>
</protein>
<dbReference type="OrthoDB" id="9800940at2"/>
<dbReference type="GO" id="GO:0042781">
    <property type="term" value="F:3'-tRNA processing endoribonuclease activity"/>
    <property type="evidence" value="ECO:0007669"/>
    <property type="project" value="TreeGrafter"/>
</dbReference>
<organism evidence="2 3">
    <name type="scientific">Caldicoprobacter faecalis</name>
    <dbReference type="NCBI Taxonomy" id="937334"/>
    <lineage>
        <taxon>Bacteria</taxon>
        <taxon>Bacillati</taxon>
        <taxon>Bacillota</taxon>
        <taxon>Clostridia</taxon>
        <taxon>Caldicoprobacterales</taxon>
        <taxon>Caldicoprobacteraceae</taxon>
        <taxon>Caldicoprobacter</taxon>
    </lineage>
</organism>
<dbReference type="PROSITE" id="PS51257">
    <property type="entry name" value="PROKAR_LIPOPROTEIN"/>
    <property type="match status" value="1"/>
</dbReference>
<name>A0A1I5Y5L6_9FIRM</name>
<dbReference type="InterPro" id="IPR036866">
    <property type="entry name" value="RibonucZ/Hydroxyglut_hydro"/>
</dbReference>
<sequence>MKVTVLGKYGPFPAASGACSGYLVQEGSTRILVECGNGVLSRLQQICPIDELKAIVISHLHSDHVSDMLVLRYALDILNVRGLREVKPLPVYVPETPKDEYDRLFFKNVFEVHPIHDGMQLQIGELSFYFQEMTHPVQSFGIKIAGGNKTLVYTGDTNYNEKIEAFACGADLFIADAGLLEKDKTSPNVPHLTAREVGLIAAKAKVKQLMLTHIWPWYDEKDILAEAAASYPRAFIAQEMKEYSV</sequence>
<dbReference type="EMBL" id="FOXR01000037">
    <property type="protein sequence ID" value="SFQ39454.1"/>
    <property type="molecule type" value="Genomic_DNA"/>
</dbReference>
<dbReference type="RefSeq" id="WP_092282736.1">
    <property type="nucleotide sequence ID" value="NZ_FOXR01000037.1"/>
</dbReference>
<dbReference type="PANTHER" id="PTHR46018:SF4">
    <property type="entry name" value="METALLO-HYDROLASE YHFI-RELATED"/>
    <property type="match status" value="1"/>
</dbReference>
<keyword evidence="3" id="KW-1185">Reference proteome</keyword>
<dbReference type="AlphaFoldDB" id="A0A1I5Y5L6"/>